<proteinExistence type="inferred from homology"/>
<keyword evidence="2" id="KW-0813">Transport</keyword>
<accession>A0A0A0JL00</accession>
<name>A0A0A0JL00_9MICO</name>
<feature type="domain" description="ABC transporter" evidence="5">
    <location>
        <begin position="5"/>
        <end position="229"/>
    </location>
</feature>
<dbReference type="InterPro" id="IPR027417">
    <property type="entry name" value="P-loop_NTPase"/>
</dbReference>
<comment type="caution">
    <text evidence="6">The sequence shown here is derived from an EMBL/GenBank/DDBJ whole genome shotgun (WGS) entry which is preliminary data.</text>
</comment>
<dbReference type="EMBL" id="AVPK01000003">
    <property type="protein sequence ID" value="KGN38085.1"/>
    <property type="molecule type" value="Genomic_DNA"/>
</dbReference>
<dbReference type="PANTHER" id="PTHR43335:SF4">
    <property type="entry name" value="ABC TRANSPORTER, ATP-BINDING PROTEIN"/>
    <property type="match status" value="1"/>
</dbReference>
<keyword evidence="4 6" id="KW-0067">ATP-binding</keyword>
<protein>
    <submittedName>
        <fullName evidence="6">ABC transporter ATP-binding protein</fullName>
    </submittedName>
</protein>
<dbReference type="CDD" id="cd03268">
    <property type="entry name" value="ABC_BcrA_bacitracin_resist"/>
    <property type="match status" value="1"/>
</dbReference>
<dbReference type="AlphaFoldDB" id="A0A0A0JL00"/>
<dbReference type="InterPro" id="IPR017871">
    <property type="entry name" value="ABC_transporter-like_CS"/>
</dbReference>
<dbReference type="InterPro" id="IPR003439">
    <property type="entry name" value="ABC_transporter-like_ATP-bd"/>
</dbReference>
<dbReference type="PANTHER" id="PTHR43335">
    <property type="entry name" value="ABC TRANSPORTER, ATP-BINDING PROTEIN"/>
    <property type="match status" value="1"/>
</dbReference>
<dbReference type="GO" id="GO:0005524">
    <property type="term" value="F:ATP binding"/>
    <property type="evidence" value="ECO:0007669"/>
    <property type="project" value="UniProtKB-KW"/>
</dbReference>
<dbReference type="RefSeq" id="WP_035903586.1">
    <property type="nucleotide sequence ID" value="NZ_AVPK01000003.1"/>
</dbReference>
<comment type="similarity">
    <text evidence="1">Belongs to the ABC transporter superfamily.</text>
</comment>
<evidence type="ECO:0000259" key="5">
    <source>
        <dbReference type="PROSITE" id="PS50893"/>
    </source>
</evidence>
<gene>
    <name evidence="6" type="ORF">N803_09940</name>
</gene>
<dbReference type="SMART" id="SM00382">
    <property type="entry name" value="AAA"/>
    <property type="match status" value="1"/>
</dbReference>
<evidence type="ECO:0000313" key="6">
    <source>
        <dbReference type="EMBL" id="KGN38085.1"/>
    </source>
</evidence>
<sequence>MTSVVSVENLTKRYGDITAVDGVSLEVRSGEVFGFLGPNGAGKTTTLRMLLGLVSPTSGRALVLGRAPGDPGALARVGALIEGPGLYPYLSGRSNLEIIARYAGVSRSAIAPALETVGLTDRADDKFAKYSLGMKQRLGVAAALLKDPELVILDEPTNGLDPQGMRDMRALVQNLGREGRTVILSSHLMSEVQQICSRVAVINNGRIVADAAVEELRGQSDLEVMAHPRDVARRTLEQLPEVASVRDAEGALIVDVSTRHTASVAAALVGAGVALTGLRRTERDLEDIFFDLTGADSREPELAGRSS</sequence>
<dbReference type="Gene3D" id="3.40.50.300">
    <property type="entry name" value="P-loop containing nucleotide triphosphate hydrolases"/>
    <property type="match status" value="1"/>
</dbReference>
<dbReference type="OrthoDB" id="9804819at2"/>
<keyword evidence="3" id="KW-0547">Nucleotide-binding</keyword>
<keyword evidence="7" id="KW-1185">Reference proteome</keyword>
<dbReference type="SUPFAM" id="SSF52540">
    <property type="entry name" value="P-loop containing nucleoside triphosphate hydrolases"/>
    <property type="match status" value="1"/>
</dbReference>
<evidence type="ECO:0000256" key="1">
    <source>
        <dbReference type="ARBA" id="ARBA00005417"/>
    </source>
</evidence>
<reference evidence="6 7" key="1">
    <citation type="submission" date="2013-08" db="EMBL/GenBank/DDBJ databases">
        <title>The genome sequence of Knoellia subterranea.</title>
        <authorList>
            <person name="Zhu W."/>
            <person name="Wang G."/>
        </authorList>
    </citation>
    <scope>NUCLEOTIDE SEQUENCE [LARGE SCALE GENOMIC DNA]</scope>
    <source>
        <strain evidence="6 7">KCTC 19937</strain>
    </source>
</reference>
<dbReference type="Pfam" id="PF00005">
    <property type="entry name" value="ABC_tran"/>
    <property type="match status" value="1"/>
</dbReference>
<dbReference type="GO" id="GO:0016887">
    <property type="term" value="F:ATP hydrolysis activity"/>
    <property type="evidence" value="ECO:0007669"/>
    <property type="project" value="InterPro"/>
</dbReference>
<dbReference type="eggNOG" id="COG1131">
    <property type="taxonomic scope" value="Bacteria"/>
</dbReference>
<dbReference type="STRING" id="1385521.N803_09940"/>
<dbReference type="PROSITE" id="PS50893">
    <property type="entry name" value="ABC_TRANSPORTER_2"/>
    <property type="match status" value="1"/>
</dbReference>
<evidence type="ECO:0000313" key="7">
    <source>
        <dbReference type="Proteomes" id="UP000030011"/>
    </source>
</evidence>
<evidence type="ECO:0000256" key="3">
    <source>
        <dbReference type="ARBA" id="ARBA00022741"/>
    </source>
</evidence>
<dbReference type="Proteomes" id="UP000030011">
    <property type="component" value="Unassembled WGS sequence"/>
</dbReference>
<organism evidence="6 7">
    <name type="scientific">Knoellia subterranea KCTC 19937</name>
    <dbReference type="NCBI Taxonomy" id="1385521"/>
    <lineage>
        <taxon>Bacteria</taxon>
        <taxon>Bacillati</taxon>
        <taxon>Actinomycetota</taxon>
        <taxon>Actinomycetes</taxon>
        <taxon>Micrococcales</taxon>
        <taxon>Intrasporangiaceae</taxon>
        <taxon>Knoellia</taxon>
    </lineage>
</organism>
<evidence type="ECO:0000256" key="2">
    <source>
        <dbReference type="ARBA" id="ARBA00022448"/>
    </source>
</evidence>
<dbReference type="PROSITE" id="PS00211">
    <property type="entry name" value="ABC_TRANSPORTER_1"/>
    <property type="match status" value="1"/>
</dbReference>
<evidence type="ECO:0000256" key="4">
    <source>
        <dbReference type="ARBA" id="ARBA00022840"/>
    </source>
</evidence>
<dbReference type="InterPro" id="IPR003593">
    <property type="entry name" value="AAA+_ATPase"/>
</dbReference>